<protein>
    <recommendedName>
        <fullName evidence="3">Flavin-nucleotide-binding protein</fullName>
    </recommendedName>
</protein>
<dbReference type="Gene3D" id="2.30.110.10">
    <property type="entry name" value="Electron Transport, Fmn-binding Protein, Chain A"/>
    <property type="match status" value="1"/>
</dbReference>
<dbReference type="PANTHER" id="PTHR34071">
    <property type="entry name" value="5-NITROIMIDAZOLE ANTIBIOTICS RESISTANCE PROTEIN, NIMA-FAMILY-RELATED PROTEIN-RELATED"/>
    <property type="match status" value="1"/>
</dbReference>
<dbReference type="Proteomes" id="UP000051160">
    <property type="component" value="Unassembled WGS sequence"/>
</dbReference>
<keyword evidence="2" id="KW-1185">Reference proteome</keyword>
<gene>
    <name evidence="1" type="ORF">FD04_GL001376</name>
</gene>
<dbReference type="PATRIC" id="fig|1423776.4.peg.1395"/>
<reference evidence="1 2" key="1">
    <citation type="journal article" date="2015" name="Genome Announc.">
        <title>Expanding the biotechnology potential of lactobacilli through comparative genomics of 213 strains and associated genera.</title>
        <authorList>
            <person name="Sun Z."/>
            <person name="Harris H.M."/>
            <person name="McCann A."/>
            <person name="Guo C."/>
            <person name="Argimon S."/>
            <person name="Zhang W."/>
            <person name="Yang X."/>
            <person name="Jeffery I.B."/>
            <person name="Cooney J.C."/>
            <person name="Kagawa T.F."/>
            <person name="Liu W."/>
            <person name="Song Y."/>
            <person name="Salvetti E."/>
            <person name="Wrobel A."/>
            <person name="Rasinkangas P."/>
            <person name="Parkhill J."/>
            <person name="Rea M.C."/>
            <person name="O'Sullivan O."/>
            <person name="Ritari J."/>
            <person name="Douillard F.P."/>
            <person name="Paul Ross R."/>
            <person name="Yang R."/>
            <person name="Briner A.E."/>
            <person name="Felis G.E."/>
            <person name="de Vos W.M."/>
            <person name="Barrangou R."/>
            <person name="Klaenhammer T.R."/>
            <person name="Caufield P.W."/>
            <person name="Cui Y."/>
            <person name="Zhang H."/>
            <person name="O'Toole P.W."/>
        </authorList>
    </citation>
    <scope>NUCLEOTIDE SEQUENCE [LARGE SCALE GENOMIC DNA]</scope>
    <source>
        <strain evidence="1 2">DSM 19909</strain>
    </source>
</reference>
<accession>A0A0R1LN92</accession>
<dbReference type="PANTHER" id="PTHR34071:SF2">
    <property type="entry name" value="FLAVIN-NUCLEOTIDE-BINDING PROTEIN"/>
    <property type="match status" value="1"/>
</dbReference>
<proteinExistence type="predicted"/>
<dbReference type="SUPFAM" id="SSF50475">
    <property type="entry name" value="FMN-binding split barrel"/>
    <property type="match status" value="1"/>
</dbReference>
<evidence type="ECO:0000313" key="2">
    <source>
        <dbReference type="Proteomes" id="UP000051160"/>
    </source>
</evidence>
<organism evidence="1 2">
    <name type="scientific">Secundilactobacillus odoratitofui DSM 19909 = JCM 15043</name>
    <dbReference type="NCBI Taxonomy" id="1423776"/>
    <lineage>
        <taxon>Bacteria</taxon>
        <taxon>Bacillati</taxon>
        <taxon>Bacillota</taxon>
        <taxon>Bacilli</taxon>
        <taxon>Lactobacillales</taxon>
        <taxon>Lactobacillaceae</taxon>
        <taxon>Secundilactobacillus</taxon>
    </lineage>
</organism>
<dbReference type="EMBL" id="AZEE01000029">
    <property type="protein sequence ID" value="KRK97358.1"/>
    <property type="molecule type" value="Genomic_DNA"/>
</dbReference>
<dbReference type="InterPro" id="IPR024747">
    <property type="entry name" value="Pyridox_Oxase-rel"/>
</dbReference>
<evidence type="ECO:0000313" key="1">
    <source>
        <dbReference type="EMBL" id="KRK97358.1"/>
    </source>
</evidence>
<dbReference type="RefSeq" id="WP_054700400.1">
    <property type="nucleotide sequence ID" value="NZ_AZEE01000029.1"/>
</dbReference>
<dbReference type="InterPro" id="IPR012349">
    <property type="entry name" value="Split_barrel_FMN-bd"/>
</dbReference>
<evidence type="ECO:0008006" key="3">
    <source>
        <dbReference type="Google" id="ProtNLM"/>
    </source>
</evidence>
<name>A0A0R1LN92_9LACO</name>
<sequence>MRRTDREVTDDATKRQIIEAGKVINLALHDFPAPYVVPTNYGYEFVGNQLHIYLHGAPKGHKRVLIVADPNVSFSIIANDSLYTPEPGSKPSAYSYFYQSILGSGKAVLVDDLAEKEHALRLILKHQTGHEIADEISQHDLAYVGVIRIDVDRYNGKQHLAD</sequence>
<dbReference type="Pfam" id="PF12900">
    <property type="entry name" value="Pyridox_ox_2"/>
    <property type="match status" value="1"/>
</dbReference>
<comment type="caution">
    <text evidence="1">The sequence shown here is derived from an EMBL/GenBank/DDBJ whole genome shotgun (WGS) entry which is preliminary data.</text>
</comment>
<dbReference type="OrthoDB" id="9794935at2"/>
<dbReference type="AlphaFoldDB" id="A0A0R1LN92"/>